<evidence type="ECO:0000256" key="3">
    <source>
        <dbReference type="ARBA" id="ARBA00023163"/>
    </source>
</evidence>
<dbReference type="PANTHER" id="PTHR42756">
    <property type="entry name" value="TRANSCRIPTIONAL REGULATOR, MARR"/>
    <property type="match status" value="1"/>
</dbReference>
<dbReference type="SMART" id="SM00347">
    <property type="entry name" value="HTH_MARR"/>
    <property type="match status" value="1"/>
</dbReference>
<keyword evidence="2" id="KW-0238">DNA-binding</keyword>
<dbReference type="RefSeq" id="WP_204654161.1">
    <property type="nucleotide sequence ID" value="NZ_JAFBFD010000021.1"/>
</dbReference>
<dbReference type="InterPro" id="IPR036388">
    <property type="entry name" value="WH-like_DNA-bd_sf"/>
</dbReference>
<dbReference type="EMBL" id="JBHSGS010000009">
    <property type="protein sequence ID" value="MFC4718471.1"/>
    <property type="molecule type" value="Genomic_DNA"/>
</dbReference>
<dbReference type="Gene3D" id="1.10.10.10">
    <property type="entry name" value="Winged helix-like DNA-binding domain superfamily/Winged helix DNA-binding domain"/>
    <property type="match status" value="1"/>
</dbReference>
<name>A0ABV9MR72_9ENTE</name>
<dbReference type="InterPro" id="IPR036390">
    <property type="entry name" value="WH_DNA-bd_sf"/>
</dbReference>
<keyword evidence="1" id="KW-0805">Transcription regulation</keyword>
<evidence type="ECO:0000256" key="1">
    <source>
        <dbReference type="ARBA" id="ARBA00023015"/>
    </source>
</evidence>
<evidence type="ECO:0000313" key="6">
    <source>
        <dbReference type="Proteomes" id="UP001595969"/>
    </source>
</evidence>
<dbReference type="PANTHER" id="PTHR42756:SF1">
    <property type="entry name" value="TRANSCRIPTIONAL REPRESSOR OF EMRAB OPERON"/>
    <property type="match status" value="1"/>
</dbReference>
<evidence type="ECO:0000256" key="2">
    <source>
        <dbReference type="ARBA" id="ARBA00023125"/>
    </source>
</evidence>
<feature type="domain" description="HTH marR-type" evidence="4">
    <location>
        <begin position="1"/>
        <end position="139"/>
    </location>
</feature>
<reference evidence="6" key="1">
    <citation type="journal article" date="2019" name="Int. J. Syst. Evol. Microbiol.">
        <title>The Global Catalogue of Microorganisms (GCM) 10K type strain sequencing project: providing services to taxonomists for standard genome sequencing and annotation.</title>
        <authorList>
            <consortium name="The Broad Institute Genomics Platform"/>
            <consortium name="The Broad Institute Genome Sequencing Center for Infectious Disease"/>
            <person name="Wu L."/>
            <person name="Ma J."/>
        </authorList>
    </citation>
    <scope>NUCLEOTIDE SEQUENCE [LARGE SCALE GENOMIC DNA]</scope>
    <source>
        <strain evidence="6">CGMCC 1.19032</strain>
    </source>
</reference>
<dbReference type="InterPro" id="IPR023187">
    <property type="entry name" value="Tscrpt_reg_MarR-type_CS"/>
</dbReference>
<keyword evidence="6" id="KW-1185">Reference proteome</keyword>
<evidence type="ECO:0000259" key="4">
    <source>
        <dbReference type="PROSITE" id="PS50995"/>
    </source>
</evidence>
<comment type="caution">
    <text evidence="5">The sequence shown here is derived from an EMBL/GenBank/DDBJ whole genome shotgun (WGS) entry which is preliminary data.</text>
</comment>
<organism evidence="5 6">
    <name type="scientific">Enterococcus lemanii</name>
    <dbReference type="NCBI Taxonomy" id="1159752"/>
    <lineage>
        <taxon>Bacteria</taxon>
        <taxon>Bacillati</taxon>
        <taxon>Bacillota</taxon>
        <taxon>Bacilli</taxon>
        <taxon>Lactobacillales</taxon>
        <taxon>Enterococcaceae</taxon>
        <taxon>Enterococcus</taxon>
    </lineage>
</organism>
<dbReference type="PRINTS" id="PR00598">
    <property type="entry name" value="HTHMARR"/>
</dbReference>
<dbReference type="SUPFAM" id="SSF46785">
    <property type="entry name" value="Winged helix' DNA-binding domain"/>
    <property type="match status" value="1"/>
</dbReference>
<dbReference type="Pfam" id="PF01047">
    <property type="entry name" value="MarR"/>
    <property type="match status" value="1"/>
</dbReference>
<protein>
    <submittedName>
        <fullName evidence="5">MarR family winged helix-turn-helix transcriptional regulator</fullName>
    </submittedName>
</protein>
<gene>
    <name evidence="5" type="ORF">ACFO5I_01750</name>
</gene>
<keyword evidence="3" id="KW-0804">Transcription</keyword>
<dbReference type="InterPro" id="IPR000835">
    <property type="entry name" value="HTH_MarR-typ"/>
</dbReference>
<accession>A0ABV9MR72</accession>
<sequence length="146" mass="17024">MSNQLSEDYITACMAAKQTIQFLPNPPVGLQRRHVYLIKICHDLSQKLNEVRVSDIAETVNVTMPSITRDIKVLEENGYLVKEENSEDKRVVNLQLTPKGIELYQNLIYDFHKKNSELLKEIPEEEIKTTIQTIIKIYNLMEQEYL</sequence>
<dbReference type="PROSITE" id="PS50995">
    <property type="entry name" value="HTH_MARR_2"/>
    <property type="match status" value="1"/>
</dbReference>
<evidence type="ECO:0000313" key="5">
    <source>
        <dbReference type="EMBL" id="MFC4718471.1"/>
    </source>
</evidence>
<proteinExistence type="predicted"/>
<dbReference type="PROSITE" id="PS01117">
    <property type="entry name" value="HTH_MARR_1"/>
    <property type="match status" value="1"/>
</dbReference>
<dbReference type="Proteomes" id="UP001595969">
    <property type="component" value="Unassembled WGS sequence"/>
</dbReference>